<proteinExistence type="predicted"/>
<dbReference type="GeneID" id="9046052"/>
<name>C5KJI9_PERM5</name>
<keyword evidence="2" id="KW-1185">Reference proteome</keyword>
<protein>
    <submittedName>
        <fullName evidence="1">Uncharacterized protein</fullName>
    </submittedName>
</protein>
<dbReference type="Proteomes" id="UP000007800">
    <property type="component" value="Unassembled WGS sequence"/>
</dbReference>
<evidence type="ECO:0000313" key="1">
    <source>
        <dbReference type="EMBL" id="EER15323.1"/>
    </source>
</evidence>
<sequence length="65" mass="7437">MKVGKTDKTVKKFEECGSEIAYCGEDKEDETENPTAFGKPISQHVKRAKIHYNDEIVFDTQVMKN</sequence>
<dbReference type="InParanoid" id="C5KJI9"/>
<dbReference type="EMBL" id="GG673606">
    <property type="protein sequence ID" value="EER15323.1"/>
    <property type="molecule type" value="Genomic_DNA"/>
</dbReference>
<dbReference type="RefSeq" id="XP_002783527.1">
    <property type="nucleotide sequence ID" value="XM_002783481.1"/>
</dbReference>
<organism evidence="2">
    <name type="scientific">Perkinsus marinus (strain ATCC 50983 / TXsc)</name>
    <dbReference type="NCBI Taxonomy" id="423536"/>
    <lineage>
        <taxon>Eukaryota</taxon>
        <taxon>Sar</taxon>
        <taxon>Alveolata</taxon>
        <taxon>Perkinsozoa</taxon>
        <taxon>Perkinsea</taxon>
        <taxon>Perkinsida</taxon>
        <taxon>Perkinsidae</taxon>
        <taxon>Perkinsus</taxon>
    </lineage>
</organism>
<reference evidence="1 2" key="1">
    <citation type="submission" date="2008-07" db="EMBL/GenBank/DDBJ databases">
        <authorList>
            <person name="El-Sayed N."/>
            <person name="Caler E."/>
            <person name="Inman J."/>
            <person name="Amedeo P."/>
            <person name="Hass B."/>
            <person name="Wortman J."/>
        </authorList>
    </citation>
    <scope>NUCLEOTIDE SEQUENCE [LARGE SCALE GENOMIC DNA]</scope>
    <source>
        <strain evidence="2">ATCC 50983 / TXsc</strain>
    </source>
</reference>
<evidence type="ECO:0000313" key="2">
    <source>
        <dbReference type="Proteomes" id="UP000007800"/>
    </source>
</evidence>
<gene>
    <name evidence="1" type="ORF">Pmar_PMAR001373</name>
</gene>
<accession>C5KJI9</accession>
<dbReference type="AlphaFoldDB" id="C5KJI9"/>